<evidence type="ECO:0000256" key="8">
    <source>
        <dbReference type="ARBA" id="ARBA00022741"/>
    </source>
</evidence>
<evidence type="ECO:0000256" key="10">
    <source>
        <dbReference type="ARBA" id="ARBA00022840"/>
    </source>
</evidence>
<evidence type="ECO:0000256" key="2">
    <source>
        <dbReference type="ARBA" id="ARBA00004429"/>
    </source>
</evidence>
<dbReference type="InterPro" id="IPR036890">
    <property type="entry name" value="HATPase_C_sf"/>
</dbReference>
<keyword evidence="9 14" id="KW-0418">Kinase</keyword>
<evidence type="ECO:0000256" key="3">
    <source>
        <dbReference type="ARBA" id="ARBA00022475"/>
    </source>
</evidence>
<evidence type="ECO:0000256" key="14">
    <source>
        <dbReference type="PIRNR" id="PIRNR003167"/>
    </source>
</evidence>
<keyword evidence="11 15" id="KW-1133">Transmembrane helix</keyword>
<keyword evidence="12 14" id="KW-0902">Two-component regulatory system</keyword>
<dbReference type="AlphaFoldDB" id="B2CI54"/>
<evidence type="ECO:0000256" key="1">
    <source>
        <dbReference type="ARBA" id="ARBA00000085"/>
    </source>
</evidence>
<feature type="domain" description="Histidine kinase" evidence="16">
    <location>
        <begin position="320"/>
        <end position="514"/>
    </location>
</feature>
<dbReference type="Pfam" id="PF07730">
    <property type="entry name" value="HisKA_3"/>
    <property type="match status" value="1"/>
</dbReference>
<evidence type="ECO:0000256" key="12">
    <source>
        <dbReference type="ARBA" id="ARBA00023012"/>
    </source>
</evidence>
<dbReference type="InterPro" id="IPR005467">
    <property type="entry name" value="His_kinase_dom"/>
</dbReference>
<feature type="transmembrane region" description="Helical" evidence="15">
    <location>
        <begin position="159"/>
        <end position="178"/>
    </location>
</feature>
<dbReference type="CDD" id="cd22899">
    <property type="entry name" value="NarQ_sensor"/>
    <property type="match status" value="1"/>
</dbReference>
<dbReference type="SMART" id="SM00387">
    <property type="entry name" value="HATPase_c"/>
    <property type="match status" value="1"/>
</dbReference>
<keyword evidence="13 14" id="KW-0472">Membrane</keyword>
<dbReference type="Gene3D" id="1.20.120.960">
    <property type="entry name" value="Histidine kinase NarX, sensor domain"/>
    <property type="match status" value="1"/>
</dbReference>
<evidence type="ECO:0000259" key="16">
    <source>
        <dbReference type="PROSITE" id="PS50109"/>
    </source>
</evidence>
<dbReference type="GO" id="GO:0046983">
    <property type="term" value="F:protein dimerization activity"/>
    <property type="evidence" value="ECO:0007669"/>
    <property type="project" value="UniProtKB-UniRule"/>
</dbReference>
<keyword evidence="8 14" id="KW-0547">Nucleotide-binding</keyword>
<evidence type="ECO:0000256" key="11">
    <source>
        <dbReference type="ARBA" id="ARBA00022989"/>
    </source>
</evidence>
<dbReference type="EC" id="2.7.13.3" evidence="14"/>
<evidence type="ECO:0000256" key="9">
    <source>
        <dbReference type="ARBA" id="ARBA00022777"/>
    </source>
</evidence>
<organism evidence="17">
    <name type="scientific">Pantoea sp. MMB051</name>
    <dbReference type="NCBI Taxonomy" id="402622"/>
    <lineage>
        <taxon>Bacteria</taxon>
        <taxon>Pseudomonadati</taxon>
        <taxon>Pseudomonadota</taxon>
        <taxon>Gammaproteobacteria</taxon>
        <taxon>Enterobacterales</taxon>
        <taxon>Erwiniaceae</taxon>
        <taxon>Pantoea</taxon>
    </lineage>
</organism>
<dbReference type="InterPro" id="IPR050482">
    <property type="entry name" value="Sensor_HK_TwoCompSys"/>
</dbReference>
<evidence type="ECO:0000256" key="15">
    <source>
        <dbReference type="SAM" id="Phobius"/>
    </source>
</evidence>
<dbReference type="InterPro" id="IPR029095">
    <property type="entry name" value="NarX-like_N"/>
</dbReference>
<evidence type="ECO:0000256" key="5">
    <source>
        <dbReference type="ARBA" id="ARBA00022553"/>
    </source>
</evidence>
<keyword evidence="6 14" id="KW-0808">Transferase</keyword>
<dbReference type="PANTHER" id="PTHR24421:SF10">
    <property type="entry name" value="NITRATE_NITRITE SENSOR PROTEIN NARQ"/>
    <property type="match status" value="1"/>
</dbReference>
<evidence type="ECO:0000256" key="7">
    <source>
        <dbReference type="ARBA" id="ARBA00022692"/>
    </source>
</evidence>
<sequence>MPDAPPFREFSMSERSVTRSLARALFAIVLLAVFCSFLSLLTLSASQRDAEALNMAGSLRMQSYRLAWDASAHPAALAADIASYQRSVQSPALLALRHAWVPDSVKARYRELLASWQSLQPELQTGDSRRFQQNVSLYVEQIDSFVLALQRWAELKMKLAVGACLLSFIAILLLAKAFCRMSGELEKQYLWLEQAVKEKTAHLRQANRRLKLLYQCSEILRGHDKAYSRALALAKEHENLSAVALSAPPRWQLSVGQEDTALAWHSLPLEQTIGGVLRWQASASEPQLMKGLASMLARSLQLDEAEEKVRHLLLMEERATIARELHDSLAQSLVYLRIQMTRLKGIVGKESAPAAIVSEVDAALAEANRQLRELLTTFRLSIEPADLATALAQVIAQLRPQTEAVIQLTGDTQPQHLNAHQQVHVLQIVREALLNAIRHAQASEIEVRVARPEEKLLQIEVNDNGQGFNQPGEKPGHYGLAIMQERAKSLGATLEIGQTEYGGTRVSLRFAAESK</sequence>
<dbReference type="PANTHER" id="PTHR24421">
    <property type="entry name" value="NITRATE/NITRITE SENSOR PROTEIN NARX-RELATED"/>
    <property type="match status" value="1"/>
</dbReference>
<dbReference type="GO" id="GO:0000155">
    <property type="term" value="F:phosphorelay sensor kinase activity"/>
    <property type="evidence" value="ECO:0007669"/>
    <property type="project" value="UniProtKB-UniRule"/>
</dbReference>
<dbReference type="PROSITE" id="PS50109">
    <property type="entry name" value="HIS_KIN"/>
    <property type="match status" value="1"/>
</dbReference>
<evidence type="ECO:0000256" key="13">
    <source>
        <dbReference type="ARBA" id="ARBA00023136"/>
    </source>
</evidence>
<dbReference type="InterPro" id="IPR011712">
    <property type="entry name" value="Sig_transdc_His_kin_sub3_dim/P"/>
</dbReference>
<evidence type="ECO:0000313" key="17">
    <source>
        <dbReference type="EMBL" id="ACB71400.1"/>
    </source>
</evidence>
<comment type="catalytic activity">
    <reaction evidence="1 14">
        <text>ATP + protein L-histidine = ADP + protein N-phospho-L-histidine.</text>
        <dbReference type="EC" id="2.7.13.3"/>
    </reaction>
</comment>
<dbReference type="Pfam" id="PF13675">
    <property type="entry name" value="PilJ"/>
    <property type="match status" value="1"/>
</dbReference>
<keyword evidence="4 14" id="KW-0997">Cell inner membrane</keyword>
<dbReference type="PIRSF" id="PIRSF003167">
    <property type="entry name" value="STHK_NarX/NarQ"/>
    <property type="match status" value="1"/>
</dbReference>
<geneLocation type="plasmid" evidence="17">
    <name>pJM051</name>
</geneLocation>
<name>B2CI54_9GAMM</name>
<comment type="subcellular location">
    <subcellularLocation>
        <location evidence="2">Cell inner membrane</location>
        <topology evidence="2">Multi-pass membrane protein</topology>
    </subcellularLocation>
</comment>
<dbReference type="GO" id="GO:0005886">
    <property type="term" value="C:plasma membrane"/>
    <property type="evidence" value="ECO:0007669"/>
    <property type="project" value="UniProtKB-SubCell"/>
</dbReference>
<dbReference type="SUPFAM" id="SSF55874">
    <property type="entry name" value="ATPase domain of HSP90 chaperone/DNA topoisomerase II/histidine kinase"/>
    <property type="match status" value="1"/>
</dbReference>
<dbReference type="InterPro" id="IPR042295">
    <property type="entry name" value="NarX-like_N_sf"/>
</dbReference>
<dbReference type="InterPro" id="IPR016380">
    <property type="entry name" value="Sig_transdc_His_kin_NarX/NarQ"/>
</dbReference>
<proteinExistence type="predicted"/>
<protein>
    <recommendedName>
        <fullName evidence="14">Sensor protein</fullName>
        <ecNumber evidence="14">2.7.13.3</ecNumber>
    </recommendedName>
</protein>
<dbReference type="InterPro" id="IPR003594">
    <property type="entry name" value="HATPase_dom"/>
</dbReference>
<feature type="transmembrane region" description="Helical" evidence="15">
    <location>
        <begin position="20"/>
        <end position="43"/>
    </location>
</feature>
<evidence type="ECO:0000256" key="6">
    <source>
        <dbReference type="ARBA" id="ARBA00022679"/>
    </source>
</evidence>
<accession>B2CI54</accession>
<keyword evidence="7 15" id="KW-0812">Transmembrane</keyword>
<dbReference type="Gene3D" id="3.30.565.10">
    <property type="entry name" value="Histidine kinase-like ATPase, C-terminal domain"/>
    <property type="match status" value="1"/>
</dbReference>
<reference evidence="17" key="1">
    <citation type="submission" date="2008-02" db="EMBL/GenBank/DDBJ databases">
        <authorList>
            <person name="Jurgensen C.L."/>
            <person name="Montilla J.C."/>
            <person name="Perez E.M."/>
            <person name="Ball M.M."/>
            <person name="Yarzabal L.A."/>
        </authorList>
    </citation>
    <scope>NUCLEOTIDE SEQUENCE</scope>
    <source>
        <strain evidence="17">MMB051</strain>
        <plasmid evidence="17">pJM051</plasmid>
    </source>
</reference>
<dbReference type="Gene3D" id="1.20.5.1930">
    <property type="match status" value="1"/>
</dbReference>
<dbReference type="Pfam" id="PF02518">
    <property type="entry name" value="HATPase_c"/>
    <property type="match status" value="1"/>
</dbReference>
<keyword evidence="5" id="KW-0597">Phosphoprotein</keyword>
<evidence type="ECO:0000256" key="4">
    <source>
        <dbReference type="ARBA" id="ARBA00022519"/>
    </source>
</evidence>
<keyword evidence="17" id="KW-0614">Plasmid</keyword>
<keyword evidence="3 14" id="KW-1003">Cell membrane</keyword>
<dbReference type="CDD" id="cd16917">
    <property type="entry name" value="HATPase_UhpB-NarQ-NarX-like"/>
    <property type="match status" value="1"/>
</dbReference>
<dbReference type="EMBL" id="EU500233">
    <property type="protein sequence ID" value="ACB71400.1"/>
    <property type="molecule type" value="Genomic_DNA"/>
</dbReference>
<dbReference type="GO" id="GO:0005524">
    <property type="term" value="F:ATP binding"/>
    <property type="evidence" value="ECO:0007669"/>
    <property type="project" value="UniProtKB-UniRule"/>
</dbReference>
<keyword evidence="10 14" id="KW-0067">ATP-binding</keyword>